<evidence type="ECO:0000313" key="3">
    <source>
        <dbReference type="Proteomes" id="UP000663873"/>
    </source>
</evidence>
<protein>
    <submittedName>
        <fullName evidence="2">Uncharacterized protein</fullName>
    </submittedName>
</protein>
<sequence length="33" mass="3929">SFKPWDKTKLSFHGPDHGWEYEDEEVDSYGERG</sequence>
<dbReference type="EMBL" id="CAJOBP010001018">
    <property type="protein sequence ID" value="CAF4245756.1"/>
    <property type="molecule type" value="Genomic_DNA"/>
</dbReference>
<keyword evidence="3" id="KW-1185">Reference proteome</keyword>
<name>A0A820EGA4_9BILA</name>
<comment type="caution">
    <text evidence="2">The sequence shown here is derived from an EMBL/GenBank/DDBJ whole genome shotgun (WGS) entry which is preliminary data.</text>
</comment>
<dbReference type="Proteomes" id="UP000663873">
    <property type="component" value="Unassembled WGS sequence"/>
</dbReference>
<feature type="compositionally biased region" description="Basic and acidic residues" evidence="1">
    <location>
        <begin position="1"/>
        <end position="20"/>
    </location>
</feature>
<reference evidence="2" key="1">
    <citation type="submission" date="2021-02" db="EMBL/GenBank/DDBJ databases">
        <authorList>
            <person name="Nowell W R."/>
        </authorList>
    </citation>
    <scope>NUCLEOTIDE SEQUENCE</scope>
</reference>
<accession>A0A820EGA4</accession>
<feature type="non-terminal residue" evidence="2">
    <location>
        <position position="1"/>
    </location>
</feature>
<gene>
    <name evidence="2" type="ORF">UJA718_LOCUS9226</name>
</gene>
<feature type="compositionally biased region" description="Acidic residues" evidence="1">
    <location>
        <begin position="21"/>
        <end position="33"/>
    </location>
</feature>
<proteinExistence type="predicted"/>
<evidence type="ECO:0000313" key="2">
    <source>
        <dbReference type="EMBL" id="CAF4245756.1"/>
    </source>
</evidence>
<organism evidence="2 3">
    <name type="scientific">Rotaria socialis</name>
    <dbReference type="NCBI Taxonomy" id="392032"/>
    <lineage>
        <taxon>Eukaryota</taxon>
        <taxon>Metazoa</taxon>
        <taxon>Spiralia</taxon>
        <taxon>Gnathifera</taxon>
        <taxon>Rotifera</taxon>
        <taxon>Eurotatoria</taxon>
        <taxon>Bdelloidea</taxon>
        <taxon>Philodinida</taxon>
        <taxon>Philodinidae</taxon>
        <taxon>Rotaria</taxon>
    </lineage>
</organism>
<feature type="region of interest" description="Disordered" evidence="1">
    <location>
        <begin position="1"/>
        <end position="33"/>
    </location>
</feature>
<dbReference type="AlphaFoldDB" id="A0A820EGA4"/>
<evidence type="ECO:0000256" key="1">
    <source>
        <dbReference type="SAM" id="MobiDB-lite"/>
    </source>
</evidence>